<reference evidence="12 13" key="1">
    <citation type="journal article" date="2016" name="Genome Announc.">
        <title>Draft Genome Sequence of Paenibacillus amylolyticus Heshi-A3, Isolated from Fermented Rice Bran in a Japanese Fermented Seafood Dish.</title>
        <authorList>
            <person name="Akuzawa S."/>
            <person name="Nagaoka J."/>
            <person name="Kanekatsu M."/>
            <person name="Kubota E."/>
            <person name="Ohtake R."/>
            <person name="Suzuki T."/>
            <person name="Kanesaki Y."/>
        </authorList>
    </citation>
    <scope>NUCLEOTIDE SEQUENCE [LARGE SCALE GENOMIC DNA]</scope>
    <source>
        <strain evidence="12 13">Heshi-A3</strain>
    </source>
</reference>
<dbReference type="PANTHER" id="PTHR10815">
    <property type="entry name" value="METHYLATED-DNA--PROTEIN-CYSTEINE METHYLTRANSFERASE"/>
    <property type="match status" value="1"/>
</dbReference>
<comment type="subcellular location">
    <subcellularLocation>
        <location evidence="9">Cytoplasm</location>
    </subcellularLocation>
</comment>
<comment type="caution">
    <text evidence="12">The sequence shown here is derived from an EMBL/GenBank/DDBJ whole genome shotgun (WGS) entry which is preliminary data.</text>
</comment>
<dbReference type="InterPro" id="IPR036388">
    <property type="entry name" value="WH-like_DNA-bd_sf"/>
</dbReference>
<accession>A0A100VJ66</accession>
<keyword evidence="7 9" id="KW-0234">DNA repair</keyword>
<dbReference type="InterPro" id="IPR036631">
    <property type="entry name" value="MGMT_N_sf"/>
</dbReference>
<dbReference type="InterPro" id="IPR023546">
    <property type="entry name" value="MGMT"/>
</dbReference>
<evidence type="ECO:0000256" key="8">
    <source>
        <dbReference type="ARBA" id="ARBA00049348"/>
    </source>
</evidence>
<evidence type="ECO:0000256" key="6">
    <source>
        <dbReference type="ARBA" id="ARBA00022763"/>
    </source>
</evidence>
<dbReference type="Proteomes" id="UP000069697">
    <property type="component" value="Unassembled WGS sequence"/>
</dbReference>
<dbReference type="InterPro" id="IPR014048">
    <property type="entry name" value="MethylDNA_cys_MeTrfase_DNA-bd"/>
</dbReference>
<dbReference type="HAMAP" id="MF_00772">
    <property type="entry name" value="OGT"/>
    <property type="match status" value="1"/>
</dbReference>
<dbReference type="Gene3D" id="1.10.10.10">
    <property type="entry name" value="Winged helix-like DNA-binding domain superfamily/Winged helix DNA-binding domain"/>
    <property type="match status" value="1"/>
</dbReference>
<feature type="active site" description="Nucleophile; methyl group acceptor" evidence="9">
    <location>
        <position position="144"/>
    </location>
</feature>
<keyword evidence="5 9" id="KW-0808">Transferase</keyword>
<feature type="domain" description="Methylated-DNA-[protein]-cysteine S-methyltransferase DNA binding" evidence="10">
    <location>
        <begin position="93"/>
        <end position="172"/>
    </location>
</feature>
<organism evidence="12 13">
    <name type="scientific">Paenibacillus amylolyticus</name>
    <dbReference type="NCBI Taxonomy" id="1451"/>
    <lineage>
        <taxon>Bacteria</taxon>
        <taxon>Bacillati</taxon>
        <taxon>Bacillota</taxon>
        <taxon>Bacilli</taxon>
        <taxon>Bacillales</taxon>
        <taxon>Paenibacillaceae</taxon>
        <taxon>Paenibacillus</taxon>
    </lineage>
</organism>
<evidence type="ECO:0000256" key="9">
    <source>
        <dbReference type="HAMAP-Rule" id="MF_00772"/>
    </source>
</evidence>
<evidence type="ECO:0000313" key="13">
    <source>
        <dbReference type="Proteomes" id="UP000069697"/>
    </source>
</evidence>
<dbReference type="NCBIfam" id="TIGR00589">
    <property type="entry name" value="ogt"/>
    <property type="match status" value="1"/>
</dbReference>
<comment type="catalytic activity">
    <reaction evidence="8 9">
        <text>a 6-O-methyl-2'-deoxyguanosine in DNA + L-cysteinyl-[protein] = S-methyl-L-cysteinyl-[protein] + a 2'-deoxyguanosine in DNA</text>
        <dbReference type="Rhea" id="RHEA:24000"/>
        <dbReference type="Rhea" id="RHEA-COMP:10131"/>
        <dbReference type="Rhea" id="RHEA-COMP:10132"/>
        <dbReference type="Rhea" id="RHEA-COMP:11367"/>
        <dbReference type="Rhea" id="RHEA-COMP:11368"/>
        <dbReference type="ChEBI" id="CHEBI:29950"/>
        <dbReference type="ChEBI" id="CHEBI:82612"/>
        <dbReference type="ChEBI" id="CHEBI:85445"/>
        <dbReference type="ChEBI" id="CHEBI:85448"/>
        <dbReference type="EC" id="2.1.1.63"/>
    </reaction>
</comment>
<dbReference type="RefSeq" id="WP_062833567.1">
    <property type="nucleotide sequence ID" value="NZ_BCNV01000001.1"/>
</dbReference>
<dbReference type="Pfam" id="PF02870">
    <property type="entry name" value="Methyltransf_1N"/>
    <property type="match status" value="1"/>
</dbReference>
<keyword evidence="3 9" id="KW-0963">Cytoplasm</keyword>
<dbReference type="FunFam" id="1.10.10.10:FF:000214">
    <property type="entry name" value="Methylated-DNA--protein-cysteine methyltransferase"/>
    <property type="match status" value="1"/>
</dbReference>
<sequence>MKSMHTEIYWTTFTHTLFNDLPVNVAATERGLCLISMPDDTHMNMKEWVVKKFVHANLVEDQNRLSPYVEQLQWYCEGKSKAFDIPLDLQGTKFQISVWQALMTIPYGEIRSYLEIAKMIDHPKAIRAVGSANGANPIPIVIPCHRVIGKNGTLTGYSGGLKMKEKLLQLEGYDRYTVSGHPRFNF</sequence>
<comment type="miscellaneous">
    <text evidence="9">This enzyme catalyzes only one turnover and therefore is not strictly catalytic. According to one definition, an enzyme is a biocatalyst that acts repeatedly and over many reaction cycles.</text>
</comment>
<gene>
    <name evidence="12" type="ORF">PAHA3_0816</name>
</gene>
<dbReference type="Gene3D" id="3.30.160.70">
    <property type="entry name" value="Methylated DNA-protein cysteine methyltransferase domain"/>
    <property type="match status" value="1"/>
</dbReference>
<proteinExistence type="inferred from homology"/>
<evidence type="ECO:0000256" key="1">
    <source>
        <dbReference type="ARBA" id="ARBA00001286"/>
    </source>
</evidence>
<dbReference type="InterPro" id="IPR036217">
    <property type="entry name" value="MethylDNA_cys_MeTrfase_DNAb"/>
</dbReference>
<evidence type="ECO:0000256" key="5">
    <source>
        <dbReference type="ARBA" id="ARBA00022679"/>
    </source>
</evidence>
<dbReference type="GO" id="GO:0032259">
    <property type="term" value="P:methylation"/>
    <property type="evidence" value="ECO:0007669"/>
    <property type="project" value="UniProtKB-KW"/>
</dbReference>
<dbReference type="SUPFAM" id="SSF46767">
    <property type="entry name" value="Methylated DNA-protein cysteine methyltransferase, C-terminal domain"/>
    <property type="match status" value="1"/>
</dbReference>
<dbReference type="AlphaFoldDB" id="A0A100VJ66"/>
<name>A0A100VJ66_PAEAM</name>
<evidence type="ECO:0000259" key="10">
    <source>
        <dbReference type="Pfam" id="PF01035"/>
    </source>
</evidence>
<evidence type="ECO:0000313" key="12">
    <source>
        <dbReference type="EMBL" id="GAS80744.1"/>
    </source>
</evidence>
<keyword evidence="4 9" id="KW-0489">Methyltransferase</keyword>
<keyword evidence="6 9" id="KW-0227">DNA damage</keyword>
<evidence type="ECO:0000256" key="4">
    <source>
        <dbReference type="ARBA" id="ARBA00022603"/>
    </source>
</evidence>
<comment type="catalytic activity">
    <reaction evidence="1 9">
        <text>a 4-O-methyl-thymidine in DNA + L-cysteinyl-[protein] = a thymidine in DNA + S-methyl-L-cysteinyl-[protein]</text>
        <dbReference type="Rhea" id="RHEA:53428"/>
        <dbReference type="Rhea" id="RHEA-COMP:10131"/>
        <dbReference type="Rhea" id="RHEA-COMP:10132"/>
        <dbReference type="Rhea" id="RHEA-COMP:13555"/>
        <dbReference type="Rhea" id="RHEA-COMP:13556"/>
        <dbReference type="ChEBI" id="CHEBI:29950"/>
        <dbReference type="ChEBI" id="CHEBI:82612"/>
        <dbReference type="ChEBI" id="CHEBI:137386"/>
        <dbReference type="ChEBI" id="CHEBI:137387"/>
        <dbReference type="EC" id="2.1.1.63"/>
    </reaction>
</comment>
<comment type="function">
    <text evidence="9">Involved in the cellular defense against the biological effects of O6-methylguanine (O6-MeG) and O4-methylthymine (O4-MeT) in DNA. Repairs the methylated nucleobase in DNA by stoichiometrically transferring the methyl group to a cysteine residue in the enzyme. This is a suicide reaction: the enzyme is irreversibly inactivated.</text>
</comment>
<dbReference type="EC" id="2.1.1.63" evidence="9"/>
<dbReference type="InterPro" id="IPR008332">
    <property type="entry name" value="MethylG_MeTrfase_N"/>
</dbReference>
<dbReference type="GO" id="GO:0005737">
    <property type="term" value="C:cytoplasm"/>
    <property type="evidence" value="ECO:0007669"/>
    <property type="project" value="UniProtKB-SubCell"/>
</dbReference>
<dbReference type="GO" id="GO:0006307">
    <property type="term" value="P:DNA alkylation repair"/>
    <property type="evidence" value="ECO:0007669"/>
    <property type="project" value="UniProtKB-UniRule"/>
</dbReference>
<reference evidence="13" key="2">
    <citation type="submission" date="2016-01" db="EMBL/GenBank/DDBJ databases">
        <title>Draft Genome Sequence of Paenibacillus amylolyticus Heshi-A3 that Was Isolated from Fermented Rice Bran with Aging Salted Mackerel, Which Was Named Heshiko as Traditional Fermented Seafood in Japan.</title>
        <authorList>
            <person name="Akuzawa S."/>
            <person name="Nakagawa J."/>
            <person name="Kanekatsu T."/>
            <person name="Kubota E."/>
            <person name="Ohtake R."/>
            <person name="Suzuki T."/>
            <person name="Kanesaki Y."/>
        </authorList>
    </citation>
    <scope>NUCLEOTIDE SEQUENCE [LARGE SCALE GENOMIC DNA]</scope>
    <source>
        <strain evidence="13">Heshi-A3</strain>
    </source>
</reference>
<dbReference type="Pfam" id="PF01035">
    <property type="entry name" value="DNA_binding_1"/>
    <property type="match status" value="1"/>
</dbReference>
<feature type="domain" description="Methylguanine DNA methyltransferase ribonuclease-like" evidence="11">
    <location>
        <begin position="24"/>
        <end position="89"/>
    </location>
</feature>
<evidence type="ECO:0000259" key="11">
    <source>
        <dbReference type="Pfam" id="PF02870"/>
    </source>
</evidence>
<dbReference type="EMBL" id="BCNV01000001">
    <property type="protein sequence ID" value="GAS80744.1"/>
    <property type="molecule type" value="Genomic_DNA"/>
</dbReference>
<dbReference type="CDD" id="cd06445">
    <property type="entry name" value="ATase"/>
    <property type="match status" value="1"/>
</dbReference>
<dbReference type="SUPFAM" id="SSF53155">
    <property type="entry name" value="Methylated DNA-protein cysteine methyltransferase domain"/>
    <property type="match status" value="1"/>
</dbReference>
<evidence type="ECO:0000256" key="3">
    <source>
        <dbReference type="ARBA" id="ARBA00022490"/>
    </source>
</evidence>
<dbReference type="InterPro" id="IPR001497">
    <property type="entry name" value="MethylDNA_cys_MeTrfase_AS"/>
</dbReference>
<evidence type="ECO:0000256" key="2">
    <source>
        <dbReference type="ARBA" id="ARBA00008711"/>
    </source>
</evidence>
<evidence type="ECO:0000256" key="7">
    <source>
        <dbReference type="ARBA" id="ARBA00023204"/>
    </source>
</evidence>
<dbReference type="PANTHER" id="PTHR10815:SF12">
    <property type="entry name" value="METHYLATED-DNA--PROTEIN-CYSTEINE METHYLTRANSFERASE, INDUCIBLE"/>
    <property type="match status" value="1"/>
</dbReference>
<protein>
    <recommendedName>
        <fullName evidence="9">Methylated-DNA--protein-cysteine methyltransferase</fullName>
        <ecNumber evidence="9">2.1.1.63</ecNumber>
    </recommendedName>
    <alternativeName>
        <fullName evidence="9">6-O-methylguanine-DNA methyltransferase</fullName>
        <shortName evidence="9">MGMT</shortName>
    </alternativeName>
    <alternativeName>
        <fullName evidence="9">O-6-methylguanine-DNA-alkyltransferase</fullName>
    </alternativeName>
</protein>
<dbReference type="PROSITE" id="PS00374">
    <property type="entry name" value="MGMT"/>
    <property type="match status" value="1"/>
</dbReference>
<comment type="similarity">
    <text evidence="2 9">Belongs to the MGMT family.</text>
</comment>
<dbReference type="GO" id="GO:0003908">
    <property type="term" value="F:methylated-DNA-[protein]-cysteine S-methyltransferase activity"/>
    <property type="evidence" value="ECO:0007669"/>
    <property type="project" value="UniProtKB-UniRule"/>
</dbReference>